<proteinExistence type="predicted"/>
<feature type="compositionally biased region" description="Low complexity" evidence="1">
    <location>
        <begin position="1"/>
        <end position="15"/>
    </location>
</feature>
<accession>A0ABN9XYW1</accession>
<dbReference type="Proteomes" id="UP001189429">
    <property type="component" value="Unassembled WGS sequence"/>
</dbReference>
<feature type="compositionally biased region" description="Basic and acidic residues" evidence="1">
    <location>
        <begin position="69"/>
        <end position="78"/>
    </location>
</feature>
<dbReference type="EMBL" id="CAUYUJ010021543">
    <property type="protein sequence ID" value="CAK0905342.1"/>
    <property type="molecule type" value="Genomic_DNA"/>
</dbReference>
<protein>
    <recommendedName>
        <fullName evidence="4">Meiosis-specific nuclear structural protein 1</fullName>
    </recommendedName>
</protein>
<feature type="compositionally biased region" description="Basic and acidic residues" evidence="1">
    <location>
        <begin position="103"/>
        <end position="140"/>
    </location>
</feature>
<sequence length="140" mass="15561">SGARPPKTAAAVCRAAKPRASRSAPGCRCHAVSVRGREEGCWWEHHRQIRPDGARTGCQGAEGAGQLAQRRESLRGDEAGGADAQIEQQQAQRTQAQLQRSQLDAEEKRKTISHQNEQERRTAEYKARLDSELYQSKLED</sequence>
<feature type="non-terminal residue" evidence="2">
    <location>
        <position position="140"/>
    </location>
</feature>
<evidence type="ECO:0000313" key="2">
    <source>
        <dbReference type="EMBL" id="CAK0905342.1"/>
    </source>
</evidence>
<reference evidence="2" key="1">
    <citation type="submission" date="2023-10" db="EMBL/GenBank/DDBJ databases">
        <authorList>
            <person name="Chen Y."/>
            <person name="Shah S."/>
            <person name="Dougan E. K."/>
            <person name="Thang M."/>
            <person name="Chan C."/>
        </authorList>
    </citation>
    <scope>NUCLEOTIDE SEQUENCE [LARGE SCALE GENOMIC DNA]</scope>
</reference>
<name>A0ABN9XYW1_9DINO</name>
<gene>
    <name evidence="2" type="ORF">PCOR1329_LOCUS81079</name>
</gene>
<feature type="compositionally biased region" description="Low complexity" evidence="1">
    <location>
        <begin position="81"/>
        <end position="102"/>
    </location>
</feature>
<comment type="caution">
    <text evidence="2">The sequence shown here is derived from an EMBL/GenBank/DDBJ whole genome shotgun (WGS) entry which is preliminary data.</text>
</comment>
<feature type="region of interest" description="Disordered" evidence="1">
    <location>
        <begin position="51"/>
        <end position="140"/>
    </location>
</feature>
<evidence type="ECO:0000313" key="3">
    <source>
        <dbReference type="Proteomes" id="UP001189429"/>
    </source>
</evidence>
<keyword evidence="3" id="KW-1185">Reference proteome</keyword>
<evidence type="ECO:0000256" key="1">
    <source>
        <dbReference type="SAM" id="MobiDB-lite"/>
    </source>
</evidence>
<feature type="non-terminal residue" evidence="2">
    <location>
        <position position="1"/>
    </location>
</feature>
<evidence type="ECO:0008006" key="4">
    <source>
        <dbReference type="Google" id="ProtNLM"/>
    </source>
</evidence>
<organism evidence="2 3">
    <name type="scientific">Prorocentrum cordatum</name>
    <dbReference type="NCBI Taxonomy" id="2364126"/>
    <lineage>
        <taxon>Eukaryota</taxon>
        <taxon>Sar</taxon>
        <taxon>Alveolata</taxon>
        <taxon>Dinophyceae</taxon>
        <taxon>Prorocentrales</taxon>
        <taxon>Prorocentraceae</taxon>
        <taxon>Prorocentrum</taxon>
    </lineage>
</organism>
<feature type="region of interest" description="Disordered" evidence="1">
    <location>
        <begin position="1"/>
        <end position="27"/>
    </location>
</feature>